<proteinExistence type="predicted"/>
<feature type="compositionally biased region" description="Polar residues" evidence="5">
    <location>
        <begin position="307"/>
        <end position="318"/>
    </location>
</feature>
<feature type="domain" description="EamA" evidence="7">
    <location>
        <begin position="1"/>
        <end position="102"/>
    </location>
</feature>
<comment type="caution">
    <text evidence="8">The sequence shown here is derived from an EMBL/GenBank/DDBJ whole genome shotgun (WGS) entry which is preliminary data.</text>
</comment>
<evidence type="ECO:0000256" key="1">
    <source>
        <dbReference type="ARBA" id="ARBA00004141"/>
    </source>
</evidence>
<evidence type="ECO:0000256" key="4">
    <source>
        <dbReference type="ARBA" id="ARBA00023136"/>
    </source>
</evidence>
<evidence type="ECO:0000256" key="2">
    <source>
        <dbReference type="ARBA" id="ARBA00022692"/>
    </source>
</evidence>
<evidence type="ECO:0000313" key="8">
    <source>
        <dbReference type="EMBL" id="GKT22909.1"/>
    </source>
</evidence>
<feature type="transmembrane region" description="Helical" evidence="6">
    <location>
        <begin position="244"/>
        <end position="263"/>
    </location>
</feature>
<organism evidence="8 9">
    <name type="scientific">Aduncisulcus paluster</name>
    <dbReference type="NCBI Taxonomy" id="2918883"/>
    <lineage>
        <taxon>Eukaryota</taxon>
        <taxon>Metamonada</taxon>
        <taxon>Carpediemonas-like organisms</taxon>
        <taxon>Aduncisulcus</taxon>
    </lineage>
</organism>
<reference evidence="8" key="1">
    <citation type="submission" date="2022-03" db="EMBL/GenBank/DDBJ databases">
        <title>Draft genome sequence of Aduncisulcus paluster, a free-living microaerophilic Fornicata.</title>
        <authorList>
            <person name="Yuyama I."/>
            <person name="Kume K."/>
            <person name="Tamura T."/>
            <person name="Inagaki Y."/>
            <person name="Hashimoto T."/>
        </authorList>
    </citation>
    <scope>NUCLEOTIDE SEQUENCE</scope>
    <source>
        <strain evidence="8">NY0171</strain>
    </source>
</reference>
<dbReference type="EMBL" id="BQXS01012432">
    <property type="protein sequence ID" value="GKT22909.1"/>
    <property type="molecule type" value="Genomic_DNA"/>
</dbReference>
<evidence type="ECO:0000259" key="7">
    <source>
        <dbReference type="Pfam" id="PF00892"/>
    </source>
</evidence>
<feature type="transmembrane region" description="Helical" evidence="6">
    <location>
        <begin position="189"/>
        <end position="208"/>
    </location>
</feature>
<evidence type="ECO:0000256" key="6">
    <source>
        <dbReference type="SAM" id="Phobius"/>
    </source>
</evidence>
<feature type="transmembrane region" description="Helical" evidence="6">
    <location>
        <begin position="31"/>
        <end position="52"/>
    </location>
</feature>
<protein>
    <recommendedName>
        <fullName evidence="7">EamA domain-containing protein</fullName>
    </recommendedName>
</protein>
<dbReference type="InterPro" id="IPR000620">
    <property type="entry name" value="EamA_dom"/>
</dbReference>
<dbReference type="Proteomes" id="UP001057375">
    <property type="component" value="Unassembled WGS sequence"/>
</dbReference>
<keyword evidence="3 6" id="KW-1133">Transmembrane helix</keyword>
<accession>A0ABQ5JYW8</accession>
<feature type="domain" description="EamA" evidence="7">
    <location>
        <begin position="138"/>
        <end position="261"/>
    </location>
</feature>
<evidence type="ECO:0000256" key="5">
    <source>
        <dbReference type="SAM" id="MobiDB-lite"/>
    </source>
</evidence>
<name>A0ABQ5JYW8_9EUKA</name>
<sequence length="333" mass="36470">MVCANIFLFPMATCVIEKTQWKKVFSDWKTLLMLFFGSFSGFVVFQSGMAWALQYTTVNVSALMNPLKPVFMLMFTIILKWEKASPLKIIGIITAFIGTVISVNPLAAIQDFKNGEGMVALANIVLFLCVLQSPTSNILQKLILKRGLIGSTGIIAMYNLFGIVMMLCIFGSSVPEFIREFPSMTSKDIALLLFLGIGGTCVGHTLSVYTLKHMKSVQTFAAIISLQGPIGILFSSIVGEYPSIWEIIGMIIIIAGLIMTLVAKTKLGDAMKETEKDIIIIEEETSSSGVPLSEHLPARDEKDEVNSSHGSSKIFGKQTSPKIIEMSNMKSKV</sequence>
<feature type="region of interest" description="Disordered" evidence="5">
    <location>
        <begin position="289"/>
        <end position="318"/>
    </location>
</feature>
<feature type="transmembrane region" description="Helical" evidence="6">
    <location>
        <begin position="154"/>
        <end position="174"/>
    </location>
</feature>
<dbReference type="PANTHER" id="PTHR32322">
    <property type="entry name" value="INNER MEMBRANE TRANSPORTER"/>
    <property type="match status" value="1"/>
</dbReference>
<feature type="compositionally biased region" description="Basic and acidic residues" evidence="5">
    <location>
        <begin position="296"/>
        <end position="306"/>
    </location>
</feature>
<dbReference type="PANTHER" id="PTHR32322:SF2">
    <property type="entry name" value="EAMA DOMAIN-CONTAINING PROTEIN"/>
    <property type="match status" value="1"/>
</dbReference>
<dbReference type="SUPFAM" id="SSF103481">
    <property type="entry name" value="Multidrug resistance efflux transporter EmrE"/>
    <property type="match status" value="2"/>
</dbReference>
<feature type="transmembrane region" description="Helical" evidence="6">
    <location>
        <begin position="58"/>
        <end position="77"/>
    </location>
</feature>
<keyword evidence="9" id="KW-1185">Reference proteome</keyword>
<evidence type="ECO:0000256" key="3">
    <source>
        <dbReference type="ARBA" id="ARBA00022989"/>
    </source>
</evidence>
<feature type="transmembrane region" description="Helical" evidence="6">
    <location>
        <begin position="220"/>
        <end position="238"/>
    </location>
</feature>
<keyword evidence="4 6" id="KW-0472">Membrane</keyword>
<evidence type="ECO:0000313" key="9">
    <source>
        <dbReference type="Proteomes" id="UP001057375"/>
    </source>
</evidence>
<keyword evidence="2 6" id="KW-0812">Transmembrane</keyword>
<dbReference type="InterPro" id="IPR037185">
    <property type="entry name" value="EmrE-like"/>
</dbReference>
<feature type="transmembrane region" description="Helical" evidence="6">
    <location>
        <begin position="89"/>
        <end position="109"/>
    </location>
</feature>
<feature type="transmembrane region" description="Helical" evidence="6">
    <location>
        <begin position="115"/>
        <end position="133"/>
    </location>
</feature>
<gene>
    <name evidence="8" type="ORF">ADUPG1_012264</name>
</gene>
<dbReference type="InterPro" id="IPR050638">
    <property type="entry name" value="AA-Vitamin_Transporters"/>
</dbReference>
<comment type="subcellular location">
    <subcellularLocation>
        <location evidence="1">Membrane</location>
        <topology evidence="1">Multi-pass membrane protein</topology>
    </subcellularLocation>
</comment>
<dbReference type="Pfam" id="PF00892">
    <property type="entry name" value="EamA"/>
    <property type="match status" value="2"/>
</dbReference>